<comment type="similarity">
    <text evidence="1">Belongs to the complex I 51 kDa subunit family.</text>
</comment>
<dbReference type="Gene3D" id="3.40.30.10">
    <property type="entry name" value="Glutaredoxin"/>
    <property type="match status" value="1"/>
</dbReference>
<feature type="non-terminal residue" evidence="7">
    <location>
        <position position="418"/>
    </location>
</feature>
<dbReference type="InterPro" id="IPR037225">
    <property type="entry name" value="Nuo51_FMN-bd_sf"/>
</dbReference>
<dbReference type="AlphaFoldDB" id="A0A0F9N751"/>
<dbReference type="SUPFAM" id="SSF142019">
    <property type="entry name" value="Nqo1 FMN-binding domain-like"/>
    <property type="match status" value="1"/>
</dbReference>
<protein>
    <recommendedName>
        <fullName evidence="6">NADH-ubiquinone oxidoreductase 51kDa subunit FMN-binding domain-containing protein</fullName>
    </recommendedName>
</protein>
<keyword evidence="4" id="KW-0408">Iron</keyword>
<evidence type="ECO:0000256" key="4">
    <source>
        <dbReference type="ARBA" id="ARBA00023004"/>
    </source>
</evidence>
<dbReference type="InterPro" id="IPR036249">
    <property type="entry name" value="Thioredoxin-like_sf"/>
</dbReference>
<evidence type="ECO:0000256" key="1">
    <source>
        <dbReference type="ARBA" id="ARBA00007523"/>
    </source>
</evidence>
<evidence type="ECO:0000256" key="5">
    <source>
        <dbReference type="ARBA" id="ARBA00023014"/>
    </source>
</evidence>
<dbReference type="Gene3D" id="3.10.20.600">
    <property type="match status" value="1"/>
</dbReference>
<organism evidence="7">
    <name type="scientific">marine sediment metagenome</name>
    <dbReference type="NCBI Taxonomy" id="412755"/>
    <lineage>
        <taxon>unclassified sequences</taxon>
        <taxon>metagenomes</taxon>
        <taxon>ecological metagenomes</taxon>
    </lineage>
</organism>
<dbReference type="GO" id="GO:0046872">
    <property type="term" value="F:metal ion binding"/>
    <property type="evidence" value="ECO:0007669"/>
    <property type="project" value="UniProtKB-KW"/>
</dbReference>
<comment type="caution">
    <text evidence="7">The sequence shown here is derived from an EMBL/GenBank/DDBJ whole genome shotgun (WGS) entry which is preliminary data.</text>
</comment>
<dbReference type="SUPFAM" id="SSF142984">
    <property type="entry name" value="Nqo1 middle domain-like"/>
    <property type="match status" value="1"/>
</dbReference>
<evidence type="ECO:0000259" key="6">
    <source>
        <dbReference type="Pfam" id="PF01512"/>
    </source>
</evidence>
<dbReference type="GO" id="GO:0051539">
    <property type="term" value="F:4 iron, 4 sulfur cluster binding"/>
    <property type="evidence" value="ECO:0007669"/>
    <property type="project" value="UniProtKB-KW"/>
</dbReference>
<name>A0A0F9N751_9ZZZZ</name>
<keyword evidence="5" id="KW-0411">Iron-sulfur</keyword>
<keyword evidence="3" id="KW-0479">Metal-binding</keyword>
<dbReference type="PANTHER" id="PTHR43578">
    <property type="entry name" value="NADH-QUINONE OXIDOREDUCTASE SUBUNIT F"/>
    <property type="match status" value="1"/>
</dbReference>
<dbReference type="Gene3D" id="3.40.50.11540">
    <property type="entry name" value="NADH-ubiquinone oxidoreductase 51kDa subunit"/>
    <property type="match status" value="1"/>
</dbReference>
<dbReference type="Gene3D" id="6.10.250.1450">
    <property type="match status" value="1"/>
</dbReference>
<evidence type="ECO:0000256" key="3">
    <source>
        <dbReference type="ARBA" id="ARBA00022723"/>
    </source>
</evidence>
<proteinExistence type="inferred from homology"/>
<gene>
    <name evidence="7" type="ORF">LCGC14_1297750</name>
</gene>
<feature type="domain" description="NADH-ubiquinone oxidoreductase 51kDa subunit FMN-binding" evidence="6">
    <location>
        <begin position="175"/>
        <end position="346"/>
    </location>
</feature>
<dbReference type="Pfam" id="PF01512">
    <property type="entry name" value="Complex1_51K"/>
    <property type="match status" value="1"/>
</dbReference>
<accession>A0A0F9N751</accession>
<dbReference type="EMBL" id="LAZR01007544">
    <property type="protein sequence ID" value="KKM84575.1"/>
    <property type="molecule type" value="Genomic_DNA"/>
</dbReference>
<keyword evidence="2" id="KW-0004">4Fe-4S</keyword>
<evidence type="ECO:0000256" key="2">
    <source>
        <dbReference type="ARBA" id="ARBA00022485"/>
    </source>
</evidence>
<sequence length="418" mass="44430">MIGSVKELEEMREKIKSGRSEEDRGVLVCIGTGCAARGSRGLYELFLEAGEGSGVKVEAKRVGCHGLCERGPIVVVRPGEIVYQRVEEPDVEEIYRESVIGGRVVERLLYEDPESGKKGKTAEEIPFYAAQKRLVLADNGRIDPCSISDYVAGGGYGALGKVLSGMGPLEVIEEVERSGLRGRGGGGFLTARKWRSCREAEGGKKYVICNGDEGDPGAFMDRSIMEGNPHLVIEGMIIGGYAIGASEGYIYVRNEYPLAVEHLSGAIEAAREHGFLGDNILGSGYGFDIRITRGGGAFVCGESTALMASLEGRVGEPRAKYVHTVESGLKGRPTNLNNVETWANVPVIIRNGGEWFSEIGTEGSKGTKVFSLVGKVENTGLVEVPMGMTLREIVYGIGGGVKGGRGFKAVQTGGPSGG</sequence>
<evidence type="ECO:0000313" key="7">
    <source>
        <dbReference type="EMBL" id="KKM84575.1"/>
    </source>
</evidence>
<dbReference type="CDD" id="cd02980">
    <property type="entry name" value="TRX_Fd_family"/>
    <property type="match status" value="1"/>
</dbReference>
<dbReference type="PANTHER" id="PTHR43578:SF3">
    <property type="entry name" value="NADH-QUINONE OXIDOREDUCTASE SUBUNIT F"/>
    <property type="match status" value="1"/>
</dbReference>
<reference evidence="7" key="1">
    <citation type="journal article" date="2015" name="Nature">
        <title>Complex archaea that bridge the gap between prokaryotes and eukaryotes.</title>
        <authorList>
            <person name="Spang A."/>
            <person name="Saw J.H."/>
            <person name="Jorgensen S.L."/>
            <person name="Zaremba-Niedzwiedzka K."/>
            <person name="Martijn J."/>
            <person name="Lind A.E."/>
            <person name="van Eijk R."/>
            <person name="Schleper C."/>
            <person name="Guy L."/>
            <person name="Ettema T.J."/>
        </authorList>
    </citation>
    <scope>NUCLEOTIDE SEQUENCE</scope>
</reference>
<dbReference type="SUPFAM" id="SSF52833">
    <property type="entry name" value="Thioredoxin-like"/>
    <property type="match status" value="1"/>
</dbReference>
<dbReference type="InterPro" id="IPR011538">
    <property type="entry name" value="Nuo51_FMN-bd"/>
</dbReference>
<dbReference type="FunFam" id="3.40.50.11540:FF:000001">
    <property type="entry name" value="NADH dehydrogenase [ubiquinone] flavoprotein 1, mitochondrial"/>
    <property type="match status" value="1"/>
</dbReference>